<dbReference type="Pfam" id="PF13663">
    <property type="entry name" value="DUF4148"/>
    <property type="match status" value="1"/>
</dbReference>
<name>A0ABN7HLL9_9BURK</name>
<sequence length="84" mass="8966">MKIETRCVLGVLLGMAGVISANAQTSLASQYQSAPLARADVQSDLVAWRAAGFKPPINFEHYPANAQEAGRIVAERRANSPGQQ</sequence>
<accession>A0ABN7HLL9</accession>
<proteinExistence type="predicted"/>
<reference evidence="2 3" key="1">
    <citation type="submission" date="2020-10" db="EMBL/GenBank/DDBJ databases">
        <authorList>
            <person name="Peeters C."/>
        </authorList>
    </citation>
    <scope>NUCLEOTIDE SEQUENCE [LARGE SCALE GENOMIC DNA]</scope>
    <source>
        <strain evidence="2 3">LMG 27952</strain>
    </source>
</reference>
<keyword evidence="1" id="KW-0732">Signal</keyword>
<dbReference type="InterPro" id="IPR025421">
    <property type="entry name" value="DUF4148"/>
</dbReference>
<evidence type="ECO:0000313" key="2">
    <source>
        <dbReference type="EMBL" id="CAD6519897.1"/>
    </source>
</evidence>
<feature type="chain" id="PRO_5046887768" description="DUF4148 domain-containing protein" evidence="1">
    <location>
        <begin position="24"/>
        <end position="84"/>
    </location>
</feature>
<keyword evidence="3" id="KW-1185">Reference proteome</keyword>
<evidence type="ECO:0000256" key="1">
    <source>
        <dbReference type="SAM" id="SignalP"/>
    </source>
</evidence>
<gene>
    <name evidence="2" type="ORF">LMG27952_01217</name>
</gene>
<evidence type="ECO:0000313" key="3">
    <source>
        <dbReference type="Proteomes" id="UP000656319"/>
    </source>
</evidence>
<protein>
    <recommendedName>
        <fullName evidence="4">DUF4148 domain-containing protein</fullName>
    </recommendedName>
</protein>
<evidence type="ECO:0008006" key="4">
    <source>
        <dbReference type="Google" id="ProtNLM"/>
    </source>
</evidence>
<dbReference type="EMBL" id="CAJHCQ010000002">
    <property type="protein sequence ID" value="CAD6519897.1"/>
    <property type="molecule type" value="Genomic_DNA"/>
</dbReference>
<comment type="caution">
    <text evidence="2">The sequence shown here is derived from an EMBL/GenBank/DDBJ whole genome shotgun (WGS) entry which is preliminary data.</text>
</comment>
<dbReference type="Proteomes" id="UP000656319">
    <property type="component" value="Unassembled WGS sequence"/>
</dbReference>
<dbReference type="RefSeq" id="WP_201694974.1">
    <property type="nucleotide sequence ID" value="NZ_CAJHCQ010000002.1"/>
</dbReference>
<organism evidence="2 3">
    <name type="scientific">Paraburkholderia hiiakae</name>
    <dbReference type="NCBI Taxonomy" id="1081782"/>
    <lineage>
        <taxon>Bacteria</taxon>
        <taxon>Pseudomonadati</taxon>
        <taxon>Pseudomonadota</taxon>
        <taxon>Betaproteobacteria</taxon>
        <taxon>Burkholderiales</taxon>
        <taxon>Burkholderiaceae</taxon>
        <taxon>Paraburkholderia</taxon>
    </lineage>
</organism>
<feature type="signal peptide" evidence="1">
    <location>
        <begin position="1"/>
        <end position="23"/>
    </location>
</feature>